<dbReference type="SMART" id="SM01385">
    <property type="entry name" value="DSS1_SEM1"/>
    <property type="match status" value="1"/>
</dbReference>
<sequence>MSGKLSKSDTTPAATPAAPAAEAPAAPAPSLFASLEEDDEFEEFVTEEWDISTAGDAATKVEALWEEKWDDDTIEDDFLNRVKAELDKVKK</sequence>
<evidence type="ECO:0000256" key="2">
    <source>
        <dbReference type="SAM" id="MobiDB-lite"/>
    </source>
</evidence>
<proteinExistence type="inferred from homology"/>
<feature type="compositionally biased region" description="Low complexity" evidence="2">
    <location>
        <begin position="10"/>
        <end position="29"/>
    </location>
</feature>
<dbReference type="GO" id="GO:0000724">
    <property type="term" value="P:double-strand break repair via homologous recombination"/>
    <property type="evidence" value="ECO:0007669"/>
    <property type="project" value="TreeGrafter"/>
</dbReference>
<organism evidence="3">
    <name type="scientific">Fonticula alba</name>
    <name type="common">Slime mold</name>
    <dbReference type="NCBI Taxonomy" id="691883"/>
    <lineage>
        <taxon>Eukaryota</taxon>
        <taxon>Rotosphaerida</taxon>
        <taxon>Fonticulaceae</taxon>
        <taxon>Fonticula</taxon>
    </lineage>
</organism>
<dbReference type="EMBL" id="KB932201">
    <property type="protein sequence ID" value="KCV73361.1"/>
    <property type="molecule type" value="Genomic_DNA"/>
</dbReference>
<dbReference type="GeneID" id="20525625"/>
<dbReference type="AlphaFoldDB" id="A0A058ZHC1"/>
<gene>
    <name evidence="3" type="ORF">H696_00900</name>
</gene>
<evidence type="ECO:0000313" key="3">
    <source>
        <dbReference type="EMBL" id="KCV73361.1"/>
    </source>
</evidence>
<dbReference type="OMA" id="QIPNGNT"/>
<dbReference type="OrthoDB" id="5586203at2759"/>
<dbReference type="PANTHER" id="PTHR16771:SF0">
    <property type="entry name" value="26S PROTEASOME COMPLEX SUBUNIT SEM1"/>
    <property type="match status" value="1"/>
</dbReference>
<keyword evidence="4" id="KW-1185">Reference proteome</keyword>
<evidence type="ECO:0000313" key="4">
    <source>
        <dbReference type="Proteomes" id="UP000030693"/>
    </source>
</evidence>
<accession>A0A058ZHC1</accession>
<feature type="region of interest" description="Disordered" evidence="2">
    <location>
        <begin position="1"/>
        <end position="31"/>
    </location>
</feature>
<comment type="similarity">
    <text evidence="1">Belongs to the DSS1/SEM1 family.</text>
</comment>
<name>A0A058ZHC1_FONAL</name>
<reference evidence="3" key="1">
    <citation type="submission" date="2013-04" db="EMBL/GenBank/DDBJ databases">
        <title>The Genome Sequence of Fonticula alba ATCC 38817.</title>
        <authorList>
            <consortium name="The Broad Institute Genomics Platform"/>
            <person name="Russ C."/>
            <person name="Cuomo C."/>
            <person name="Burger G."/>
            <person name="Gray M.W."/>
            <person name="Holland P.W.H."/>
            <person name="King N."/>
            <person name="Lang F.B.F."/>
            <person name="Roger A.J."/>
            <person name="Ruiz-Trillo I."/>
            <person name="Brown M."/>
            <person name="Walker B."/>
            <person name="Young S."/>
            <person name="Zeng Q."/>
            <person name="Gargeya S."/>
            <person name="Fitzgerald M."/>
            <person name="Haas B."/>
            <person name="Abouelleil A."/>
            <person name="Allen A.W."/>
            <person name="Alvarado L."/>
            <person name="Arachchi H.M."/>
            <person name="Berlin A.M."/>
            <person name="Chapman S.B."/>
            <person name="Gainer-Dewar J."/>
            <person name="Goldberg J."/>
            <person name="Griggs A."/>
            <person name="Gujja S."/>
            <person name="Hansen M."/>
            <person name="Howarth C."/>
            <person name="Imamovic A."/>
            <person name="Ireland A."/>
            <person name="Larimer J."/>
            <person name="McCowan C."/>
            <person name="Murphy C."/>
            <person name="Pearson M."/>
            <person name="Poon T.W."/>
            <person name="Priest M."/>
            <person name="Roberts A."/>
            <person name="Saif S."/>
            <person name="Shea T."/>
            <person name="Sisk P."/>
            <person name="Sykes S."/>
            <person name="Wortman J."/>
            <person name="Nusbaum C."/>
            <person name="Birren B."/>
        </authorList>
    </citation>
    <scope>NUCLEOTIDE SEQUENCE [LARGE SCALE GENOMIC DNA]</scope>
    <source>
        <strain evidence="3">ATCC 38817</strain>
    </source>
</reference>
<evidence type="ECO:0008006" key="5">
    <source>
        <dbReference type="Google" id="ProtNLM"/>
    </source>
</evidence>
<evidence type="ECO:0000256" key="1">
    <source>
        <dbReference type="ARBA" id="ARBA00034491"/>
    </source>
</evidence>
<dbReference type="GO" id="GO:0043248">
    <property type="term" value="P:proteasome assembly"/>
    <property type="evidence" value="ECO:0007669"/>
    <property type="project" value="InterPro"/>
</dbReference>
<dbReference type="GO" id="GO:0006406">
    <property type="term" value="P:mRNA export from nucleus"/>
    <property type="evidence" value="ECO:0007669"/>
    <property type="project" value="InterPro"/>
</dbReference>
<dbReference type="RefSeq" id="XP_009493062.1">
    <property type="nucleotide sequence ID" value="XM_009494787.1"/>
</dbReference>
<dbReference type="Proteomes" id="UP000030693">
    <property type="component" value="Unassembled WGS sequence"/>
</dbReference>
<dbReference type="Pfam" id="PF05160">
    <property type="entry name" value="DSS1_SEM1"/>
    <property type="match status" value="1"/>
</dbReference>
<dbReference type="GO" id="GO:0008541">
    <property type="term" value="C:proteasome regulatory particle, lid subcomplex"/>
    <property type="evidence" value="ECO:0007669"/>
    <property type="project" value="InterPro"/>
</dbReference>
<dbReference type="PANTHER" id="PTHR16771">
    <property type="entry name" value="26 PROTEASOME COMPLEX SUBUNIT DSS1"/>
    <property type="match status" value="1"/>
</dbReference>
<dbReference type="InterPro" id="IPR007834">
    <property type="entry name" value="DSS1_SEM1"/>
</dbReference>
<dbReference type="STRING" id="691883.A0A058ZHC1"/>
<protein>
    <recommendedName>
        <fullName evidence="5">26S proteasome complex subunit DSS1</fullName>
    </recommendedName>
</protein>